<dbReference type="Gene3D" id="1.10.472.30">
    <property type="entry name" value="Transcription elongation factor S-II, central domain"/>
    <property type="match status" value="1"/>
</dbReference>
<feature type="domain" description="TFIIS central" evidence="2">
    <location>
        <begin position="24"/>
        <end position="138"/>
    </location>
</feature>
<keyword evidence="4" id="KW-1185">Reference proteome</keyword>
<evidence type="ECO:0000259" key="2">
    <source>
        <dbReference type="PROSITE" id="PS51321"/>
    </source>
</evidence>
<dbReference type="GO" id="GO:0006351">
    <property type="term" value="P:DNA-templated transcription"/>
    <property type="evidence" value="ECO:0007669"/>
    <property type="project" value="InterPro"/>
</dbReference>
<dbReference type="Pfam" id="PF07500">
    <property type="entry name" value="TFIIS_M"/>
    <property type="match status" value="1"/>
</dbReference>
<protein>
    <submittedName>
        <fullName evidence="3">TFIIS protein</fullName>
    </submittedName>
</protein>
<accession>A0A813BLV1</accession>
<dbReference type="SUPFAM" id="SSF46942">
    <property type="entry name" value="Elongation factor TFIIS domain 2"/>
    <property type="match status" value="1"/>
</dbReference>
<name>A0A813BLV1_9DINO</name>
<feature type="compositionally biased region" description="Basic and acidic residues" evidence="1">
    <location>
        <begin position="8"/>
        <end position="24"/>
    </location>
</feature>
<dbReference type="OrthoDB" id="79252at2759"/>
<sequence length="237" mass="26661">MASKALKRSSDRNTKNAAKANDDKRQVVIHGFDKKVGLGKRIAEELELGMLRAACPAGEPLVEGSENYKAYKFQYKRLCTHLRRNAALSDRLRSGDLLPQSLASMADEALMADDQKTERQQFRQESLQEAMGITAEDSAHWTPSDQFTCPRCENTKCVYIQSFKGYHSHDDNNQEPVITIRCTSCKFLWKEDEVEGGRMAAGSFVQSFEEETRSAAPSIWAEDDKLKESWLLPASSS</sequence>
<proteinExistence type="predicted"/>
<feature type="region of interest" description="Disordered" evidence="1">
    <location>
        <begin position="1"/>
        <end position="24"/>
    </location>
</feature>
<dbReference type="InterPro" id="IPR003618">
    <property type="entry name" value="TFIIS_cen_dom"/>
</dbReference>
<comment type="caution">
    <text evidence="3">The sequence shown here is derived from an EMBL/GenBank/DDBJ whole genome shotgun (WGS) entry which is preliminary data.</text>
</comment>
<evidence type="ECO:0000256" key="1">
    <source>
        <dbReference type="SAM" id="MobiDB-lite"/>
    </source>
</evidence>
<dbReference type="AlphaFoldDB" id="A0A813BLV1"/>
<evidence type="ECO:0000313" key="4">
    <source>
        <dbReference type="Proteomes" id="UP000601435"/>
    </source>
</evidence>
<evidence type="ECO:0000313" key="3">
    <source>
        <dbReference type="EMBL" id="CAE7909501.1"/>
    </source>
</evidence>
<dbReference type="InterPro" id="IPR036575">
    <property type="entry name" value="TFIIS_cen_dom_sf"/>
</dbReference>
<dbReference type="SUPFAM" id="SSF57783">
    <property type="entry name" value="Zinc beta-ribbon"/>
    <property type="match status" value="1"/>
</dbReference>
<dbReference type="Gene3D" id="2.20.25.10">
    <property type="match status" value="1"/>
</dbReference>
<dbReference type="Proteomes" id="UP000601435">
    <property type="component" value="Unassembled WGS sequence"/>
</dbReference>
<organism evidence="3 4">
    <name type="scientific">Symbiodinium necroappetens</name>
    <dbReference type="NCBI Taxonomy" id="1628268"/>
    <lineage>
        <taxon>Eukaryota</taxon>
        <taxon>Sar</taxon>
        <taxon>Alveolata</taxon>
        <taxon>Dinophyceae</taxon>
        <taxon>Suessiales</taxon>
        <taxon>Symbiodiniaceae</taxon>
        <taxon>Symbiodinium</taxon>
    </lineage>
</organism>
<dbReference type="EMBL" id="CAJNJA010073364">
    <property type="protein sequence ID" value="CAE7909501.1"/>
    <property type="molecule type" value="Genomic_DNA"/>
</dbReference>
<dbReference type="PROSITE" id="PS51321">
    <property type="entry name" value="TFIIS_CENTRAL"/>
    <property type="match status" value="1"/>
</dbReference>
<gene>
    <name evidence="3" type="primary">TFIIS</name>
    <name evidence="3" type="ORF">SNEC2469_LOCUS30913</name>
</gene>
<reference evidence="3" key="1">
    <citation type="submission" date="2021-02" db="EMBL/GenBank/DDBJ databases">
        <authorList>
            <person name="Dougan E. K."/>
            <person name="Rhodes N."/>
            <person name="Thang M."/>
            <person name="Chan C."/>
        </authorList>
    </citation>
    <scope>NUCLEOTIDE SEQUENCE</scope>
</reference>